<keyword evidence="2" id="KW-1133">Transmembrane helix</keyword>
<dbReference type="RefSeq" id="WP_129272265.1">
    <property type="nucleotide sequence ID" value="NZ_MZXW01000022.1"/>
</dbReference>
<keyword evidence="2" id="KW-0472">Membrane</keyword>
<proteinExistence type="predicted"/>
<organism evidence="3 4">
    <name type="scientific">Bradyrhizobium betae</name>
    <dbReference type="NCBI Taxonomy" id="244734"/>
    <lineage>
        <taxon>Bacteria</taxon>
        <taxon>Pseudomonadati</taxon>
        <taxon>Pseudomonadota</taxon>
        <taxon>Alphaproteobacteria</taxon>
        <taxon>Hyphomicrobiales</taxon>
        <taxon>Nitrobacteraceae</taxon>
        <taxon>Bradyrhizobium</taxon>
    </lineage>
</organism>
<keyword evidence="2" id="KW-0812">Transmembrane</keyword>
<feature type="transmembrane region" description="Helical" evidence="2">
    <location>
        <begin position="12"/>
        <end position="34"/>
    </location>
</feature>
<dbReference type="OrthoDB" id="8245768at2"/>
<evidence type="ECO:0000313" key="4">
    <source>
        <dbReference type="Proteomes" id="UP000290819"/>
    </source>
</evidence>
<feature type="region of interest" description="Disordered" evidence="1">
    <location>
        <begin position="55"/>
        <end position="77"/>
    </location>
</feature>
<accession>A0A4Q1V1M9</accession>
<evidence type="ECO:0000256" key="2">
    <source>
        <dbReference type="SAM" id="Phobius"/>
    </source>
</evidence>
<keyword evidence="4" id="KW-1185">Reference proteome</keyword>
<dbReference type="Proteomes" id="UP000290819">
    <property type="component" value="Unassembled WGS sequence"/>
</dbReference>
<evidence type="ECO:0000256" key="1">
    <source>
        <dbReference type="SAM" id="MobiDB-lite"/>
    </source>
</evidence>
<sequence length="77" mass="8292">MRTHATTSGLELLLGVIATRLAVLVVVGWSLTLLPQKARNSELACVPAAAERIETRTTPKSSLHAGDPAFDDMLRHD</sequence>
<dbReference type="AlphaFoldDB" id="A0A4Q1V1M9"/>
<reference evidence="3 4" key="1">
    <citation type="submission" date="2017-03" db="EMBL/GenBank/DDBJ databases">
        <authorList>
            <person name="Safronova V.I."/>
            <person name="Sazanova A.L."/>
            <person name="Chirak E.R."/>
        </authorList>
    </citation>
    <scope>NUCLEOTIDE SEQUENCE [LARGE SCALE GENOMIC DNA]</scope>
    <source>
        <strain evidence="3 4">Opo-243</strain>
    </source>
</reference>
<evidence type="ECO:0000313" key="3">
    <source>
        <dbReference type="EMBL" id="RXT44982.1"/>
    </source>
</evidence>
<gene>
    <name evidence="3" type="ORF">B5V03_20680</name>
</gene>
<protein>
    <submittedName>
        <fullName evidence="3">Uncharacterized protein</fullName>
    </submittedName>
</protein>
<name>A0A4Q1V1M9_9BRAD</name>
<dbReference type="EMBL" id="MZXW01000022">
    <property type="protein sequence ID" value="RXT44982.1"/>
    <property type="molecule type" value="Genomic_DNA"/>
</dbReference>
<comment type="caution">
    <text evidence="3">The sequence shown here is derived from an EMBL/GenBank/DDBJ whole genome shotgun (WGS) entry which is preliminary data.</text>
</comment>